<evidence type="ECO:0000313" key="4">
    <source>
        <dbReference type="Proteomes" id="UP001479290"/>
    </source>
</evidence>
<dbReference type="GO" id="GO:0005789">
    <property type="term" value="C:endoplasmic reticulum membrane"/>
    <property type="evidence" value="ECO:0007669"/>
    <property type="project" value="TreeGrafter"/>
</dbReference>
<dbReference type="AlphaFoldDB" id="A0AAW2A0E3"/>
<dbReference type="GO" id="GO:0005634">
    <property type="term" value="C:nucleus"/>
    <property type="evidence" value="ECO:0007669"/>
    <property type="project" value="TreeGrafter"/>
</dbReference>
<evidence type="ECO:0000256" key="1">
    <source>
        <dbReference type="SAM" id="MobiDB-lite"/>
    </source>
</evidence>
<keyword evidence="4" id="KW-1185">Reference proteome</keyword>
<sequence>MWEWQILSLIGFISLVLFLIAVCYILYSGLTTEIHIRTGLPPVKSITIAYKYKVGPYKNCGSLFKESSSIGPKLSCIGIFYDDPKKVPAQKCRYAVGSILSEGEDGPNEEQQQLYEKQGFRVFSFPEVTHVVTASFPHRTPLSVFLGVQRVYPQLNYYIKKRKLCAHPFLEIYRGGMIHYMTPLARQGDFYVPEVREAQRWLLGNESEEDRRTDITGADSHSECSSVSRLPPSDSRDTSPAPSTTRTHSHGDRDRHWDFEHVERSDTSSVSSFEELDLDPDRTDRCDHTPPPFTGSDKNNLQGQDREMLVEEE</sequence>
<keyword evidence="2" id="KW-0812">Transmembrane</keyword>
<dbReference type="GO" id="GO:0000421">
    <property type="term" value="C:autophagosome membrane"/>
    <property type="evidence" value="ECO:0007669"/>
    <property type="project" value="TreeGrafter"/>
</dbReference>
<dbReference type="GO" id="GO:0061709">
    <property type="term" value="P:reticulophagy"/>
    <property type="evidence" value="ECO:0007669"/>
    <property type="project" value="TreeGrafter"/>
</dbReference>
<dbReference type="PANTHER" id="PTHR15949">
    <property type="entry name" value="TESTIS-EXPRESSED PROTEIN 264"/>
    <property type="match status" value="1"/>
</dbReference>
<organism evidence="3 4">
    <name type="scientific">Culter alburnus</name>
    <name type="common">Topmouth culter</name>
    <dbReference type="NCBI Taxonomy" id="194366"/>
    <lineage>
        <taxon>Eukaryota</taxon>
        <taxon>Metazoa</taxon>
        <taxon>Chordata</taxon>
        <taxon>Craniata</taxon>
        <taxon>Vertebrata</taxon>
        <taxon>Euteleostomi</taxon>
        <taxon>Actinopterygii</taxon>
        <taxon>Neopterygii</taxon>
        <taxon>Teleostei</taxon>
        <taxon>Ostariophysi</taxon>
        <taxon>Cypriniformes</taxon>
        <taxon>Xenocyprididae</taxon>
        <taxon>Xenocypridinae</taxon>
        <taxon>Culter</taxon>
    </lineage>
</organism>
<feature type="compositionally biased region" description="Basic and acidic residues" evidence="1">
    <location>
        <begin position="304"/>
        <end position="313"/>
    </location>
</feature>
<dbReference type="GO" id="GO:0106300">
    <property type="term" value="P:protein-DNA covalent cross-linking repair"/>
    <property type="evidence" value="ECO:0007669"/>
    <property type="project" value="TreeGrafter"/>
</dbReference>
<keyword evidence="2" id="KW-0472">Membrane</keyword>
<keyword evidence="2" id="KW-1133">Transmembrane helix</keyword>
<proteinExistence type="predicted"/>
<feature type="compositionally biased region" description="Basic and acidic residues" evidence="1">
    <location>
        <begin position="279"/>
        <end position="288"/>
    </location>
</feature>
<name>A0AAW2A0E3_CULAL</name>
<dbReference type="Proteomes" id="UP001479290">
    <property type="component" value="Unassembled WGS sequence"/>
</dbReference>
<gene>
    <name evidence="3" type="ORF">ABG768_003855</name>
</gene>
<feature type="region of interest" description="Disordered" evidence="1">
    <location>
        <begin position="207"/>
        <end position="313"/>
    </location>
</feature>
<accession>A0AAW2A0E3</accession>
<feature type="transmembrane region" description="Helical" evidence="2">
    <location>
        <begin position="6"/>
        <end position="27"/>
    </location>
</feature>
<dbReference type="Gene3D" id="3.20.80.10">
    <property type="entry name" value="Regulatory factor, effector binding domain"/>
    <property type="match status" value="1"/>
</dbReference>
<dbReference type="SUPFAM" id="SSF55136">
    <property type="entry name" value="Probable bacterial effector-binding domain"/>
    <property type="match status" value="1"/>
</dbReference>
<dbReference type="PANTHER" id="PTHR15949:SF3">
    <property type="entry name" value="TESTIS-EXPRESSED PROTEIN 264"/>
    <property type="match status" value="1"/>
</dbReference>
<protein>
    <recommendedName>
        <fullName evidence="5">Testis expressed 264, ER-phagy receptor</fullName>
    </recommendedName>
</protein>
<dbReference type="InterPro" id="IPR011256">
    <property type="entry name" value="Reg_factor_effector_dom_sf"/>
</dbReference>
<feature type="compositionally biased region" description="Basic and acidic residues" evidence="1">
    <location>
        <begin position="249"/>
        <end position="266"/>
    </location>
</feature>
<comment type="caution">
    <text evidence="3">The sequence shown here is derived from an EMBL/GenBank/DDBJ whole genome shotgun (WGS) entry which is preliminary data.</text>
</comment>
<reference evidence="3 4" key="1">
    <citation type="submission" date="2024-05" db="EMBL/GenBank/DDBJ databases">
        <title>A high-quality chromosomal-level genome assembly of Topmouth culter (Culter alburnus).</title>
        <authorList>
            <person name="Zhao H."/>
        </authorList>
    </citation>
    <scope>NUCLEOTIDE SEQUENCE [LARGE SCALE GENOMIC DNA]</scope>
    <source>
        <strain evidence="3">CATC2023</strain>
        <tissue evidence="3">Muscle</tissue>
    </source>
</reference>
<dbReference type="GO" id="GO:0005657">
    <property type="term" value="C:replication fork"/>
    <property type="evidence" value="ECO:0007669"/>
    <property type="project" value="TreeGrafter"/>
</dbReference>
<dbReference type="EMBL" id="JAWDJR010000011">
    <property type="protein sequence ID" value="KAK9966762.1"/>
    <property type="molecule type" value="Genomic_DNA"/>
</dbReference>
<evidence type="ECO:0000313" key="3">
    <source>
        <dbReference type="EMBL" id="KAK9966762.1"/>
    </source>
</evidence>
<evidence type="ECO:0008006" key="5">
    <source>
        <dbReference type="Google" id="ProtNLM"/>
    </source>
</evidence>
<evidence type="ECO:0000256" key="2">
    <source>
        <dbReference type="SAM" id="Phobius"/>
    </source>
</evidence>